<dbReference type="PATRIC" id="fig|940295.4.peg.1341"/>
<accession>A0A0U3FNS9</accession>
<dbReference type="Proteomes" id="UP000060778">
    <property type="component" value="Chromosome"/>
</dbReference>
<dbReference type="Pfam" id="PF00483">
    <property type="entry name" value="NTP_transferase"/>
    <property type="match status" value="1"/>
</dbReference>
<evidence type="ECO:0000259" key="1">
    <source>
        <dbReference type="Pfam" id="PF00483"/>
    </source>
</evidence>
<proteinExistence type="predicted"/>
<dbReference type="CDD" id="cd04181">
    <property type="entry name" value="NTP_transferase"/>
    <property type="match status" value="1"/>
</dbReference>
<dbReference type="InterPro" id="IPR029044">
    <property type="entry name" value="Nucleotide-diphossugar_trans"/>
</dbReference>
<dbReference type="OrthoDB" id="15372at2157"/>
<dbReference type="STRING" id="940295.EYM_06900"/>
<dbReference type="Gene3D" id="3.90.550.10">
    <property type="entry name" value="Spore Coat Polysaccharide Biosynthesis Protein SpsA, Chain A"/>
    <property type="match status" value="1"/>
</dbReference>
<dbReference type="GeneID" id="30680753"/>
<dbReference type="AlphaFoldDB" id="A0A0U3FNS9"/>
<dbReference type="KEGG" id="iis:EYM_06900"/>
<evidence type="ECO:0000313" key="3">
    <source>
        <dbReference type="Proteomes" id="UP000060778"/>
    </source>
</evidence>
<organism evidence="2 3">
    <name type="scientific">Ignicoccus islandicus DSM 13165</name>
    <dbReference type="NCBI Taxonomy" id="940295"/>
    <lineage>
        <taxon>Archaea</taxon>
        <taxon>Thermoproteota</taxon>
        <taxon>Thermoprotei</taxon>
        <taxon>Desulfurococcales</taxon>
        <taxon>Desulfurococcaceae</taxon>
        <taxon>Ignicoccus</taxon>
    </lineage>
</organism>
<reference evidence="2 3" key="1">
    <citation type="submission" date="2013-11" db="EMBL/GenBank/DDBJ databases">
        <title>Comparative genomics of Ignicoccus.</title>
        <authorList>
            <person name="Podar M."/>
        </authorList>
    </citation>
    <scope>NUCLEOTIDE SEQUENCE [LARGE SCALE GENOMIC DNA]</scope>
    <source>
        <strain evidence="2 3">DSM 13165</strain>
    </source>
</reference>
<dbReference type="SUPFAM" id="SSF53448">
    <property type="entry name" value="Nucleotide-diphospho-sugar transferases"/>
    <property type="match status" value="1"/>
</dbReference>
<dbReference type="RefSeq" id="WP_075050319.1">
    <property type="nucleotide sequence ID" value="NZ_CP006867.1"/>
</dbReference>
<keyword evidence="3" id="KW-1185">Reference proteome</keyword>
<sequence>MKALILAGGFGKRLMPLTSERPKPMIEIAGKPILVWQIELLKRNNIKNVVVTIAHLKEVVIRELGSGHKYGVSLAYVVEDEPLGTGGAIANAKSVLEGEEKFVVMNGDIITNLNVSKLCEELKGDLVGTMALVPLPSPYGIVVFDENYKIKEFREKPRLEDYYINAGVYCFTNEIFDYLPNTGDIEKTSFPRLAREGKLKAVVFKDVYWKSIDTYKDVEEADKYLRENELFSE</sequence>
<dbReference type="GO" id="GO:0016740">
    <property type="term" value="F:transferase activity"/>
    <property type="evidence" value="ECO:0007669"/>
    <property type="project" value="UniProtKB-KW"/>
</dbReference>
<dbReference type="InterPro" id="IPR005835">
    <property type="entry name" value="NTP_transferase_dom"/>
</dbReference>
<dbReference type="PANTHER" id="PTHR22572">
    <property type="entry name" value="SUGAR-1-PHOSPHATE GUANYL TRANSFERASE"/>
    <property type="match status" value="1"/>
</dbReference>
<feature type="domain" description="Nucleotidyl transferase" evidence="1">
    <location>
        <begin position="2"/>
        <end position="225"/>
    </location>
</feature>
<dbReference type="InterPro" id="IPR050486">
    <property type="entry name" value="Mannose-1P_guanyltransferase"/>
</dbReference>
<name>A0A0U3FNS9_9CREN</name>
<gene>
    <name evidence="2" type="ORF">EYM_06900</name>
</gene>
<keyword evidence="2" id="KW-0808">Transferase</keyword>
<protein>
    <submittedName>
        <fullName evidence="2">Nucleotidyltransferase</fullName>
    </submittedName>
</protein>
<dbReference type="EMBL" id="CP006867">
    <property type="protein sequence ID" value="ALU11983.1"/>
    <property type="molecule type" value="Genomic_DNA"/>
</dbReference>
<evidence type="ECO:0000313" key="2">
    <source>
        <dbReference type="EMBL" id="ALU11983.1"/>
    </source>
</evidence>